<evidence type="ECO:0000259" key="1">
    <source>
        <dbReference type="PROSITE" id="PS51832"/>
    </source>
</evidence>
<dbReference type="RefSeq" id="WP_267151782.1">
    <property type="nucleotide sequence ID" value="NZ_JAPMLT010000005.1"/>
</dbReference>
<feature type="domain" description="HD-GYP" evidence="1">
    <location>
        <begin position="13"/>
        <end position="201"/>
    </location>
</feature>
<dbReference type="InterPro" id="IPR037522">
    <property type="entry name" value="HD_GYP_dom"/>
</dbReference>
<evidence type="ECO:0000313" key="2">
    <source>
        <dbReference type="EMBL" id="MCX7570530.1"/>
    </source>
</evidence>
<dbReference type="SMART" id="SM00471">
    <property type="entry name" value="HDc"/>
    <property type="match status" value="1"/>
</dbReference>
<comment type="caution">
    <text evidence="2">The sequence shown here is derived from an EMBL/GenBank/DDBJ whole genome shotgun (WGS) entry which is preliminary data.</text>
</comment>
<accession>A0ABT3X0U6</accession>
<gene>
    <name evidence="2" type="ORF">OS242_11205</name>
</gene>
<dbReference type="CDD" id="cd00077">
    <property type="entry name" value="HDc"/>
    <property type="match status" value="1"/>
</dbReference>
<name>A0ABT3X0U6_9BACL</name>
<protein>
    <submittedName>
        <fullName evidence="2">HD-GYP domain-containing protein</fullName>
    </submittedName>
</protein>
<dbReference type="PANTHER" id="PTHR43155:SF2">
    <property type="entry name" value="CYCLIC DI-GMP PHOSPHODIESTERASE PA4108"/>
    <property type="match status" value="1"/>
</dbReference>
<dbReference type="PANTHER" id="PTHR43155">
    <property type="entry name" value="CYCLIC DI-GMP PHOSPHODIESTERASE PA4108-RELATED"/>
    <property type="match status" value="1"/>
</dbReference>
<reference evidence="2 3" key="1">
    <citation type="submission" date="2022-11" db="EMBL/GenBank/DDBJ databases">
        <title>Study of microbial diversity in lake waters.</title>
        <authorList>
            <person name="Zhang J."/>
        </authorList>
    </citation>
    <scope>NUCLEOTIDE SEQUENCE [LARGE SCALE GENOMIC DNA]</scope>
    <source>
        <strain evidence="2 3">DT12</strain>
    </source>
</reference>
<dbReference type="InterPro" id="IPR003607">
    <property type="entry name" value="HD/PDEase_dom"/>
</dbReference>
<dbReference type="SUPFAM" id="SSF109604">
    <property type="entry name" value="HD-domain/PDEase-like"/>
    <property type="match status" value="1"/>
</dbReference>
<proteinExistence type="predicted"/>
<keyword evidence="3" id="KW-1185">Reference proteome</keyword>
<sequence>MQSGDSHKGKSMCLQDLGEDLNAYFRSLQDKDVPTMLHSKDVARCAELLAMELELSVEVRKELCAAGMFHDIGKLLIPDLVLKKPGRLTDTEYELMKRHVVYSGEILASHFTGDTMRQAVICHHERYDGRGYPFGLKGTDIPLPGRILAIADAYSAMTLDRAYQRRKSVAESLAEIRRCAGVQFDPELAERFCQVIERQSV</sequence>
<dbReference type="Gene3D" id="1.10.3210.10">
    <property type="entry name" value="Hypothetical protein af1432"/>
    <property type="match status" value="1"/>
</dbReference>
<dbReference type="Pfam" id="PF13487">
    <property type="entry name" value="HD_5"/>
    <property type="match status" value="1"/>
</dbReference>
<dbReference type="EMBL" id="JAPMLT010000005">
    <property type="protein sequence ID" value="MCX7570530.1"/>
    <property type="molecule type" value="Genomic_DNA"/>
</dbReference>
<organism evidence="2 3">
    <name type="scientific">Tumebacillus lacus</name>
    <dbReference type="NCBI Taxonomy" id="2995335"/>
    <lineage>
        <taxon>Bacteria</taxon>
        <taxon>Bacillati</taxon>
        <taxon>Bacillota</taxon>
        <taxon>Bacilli</taxon>
        <taxon>Bacillales</taxon>
        <taxon>Alicyclobacillaceae</taxon>
        <taxon>Tumebacillus</taxon>
    </lineage>
</organism>
<evidence type="ECO:0000313" key="3">
    <source>
        <dbReference type="Proteomes" id="UP001208017"/>
    </source>
</evidence>
<dbReference type="PROSITE" id="PS51832">
    <property type="entry name" value="HD_GYP"/>
    <property type="match status" value="1"/>
</dbReference>
<dbReference type="Proteomes" id="UP001208017">
    <property type="component" value="Unassembled WGS sequence"/>
</dbReference>